<keyword evidence="3" id="KW-0963">Cytoplasm</keyword>
<feature type="compositionally biased region" description="Polar residues" evidence="4">
    <location>
        <begin position="886"/>
        <end position="895"/>
    </location>
</feature>
<comment type="subcellular location">
    <subcellularLocation>
        <location evidence="1">Cytoplasm</location>
    </subcellularLocation>
</comment>
<reference evidence="6" key="2">
    <citation type="submission" date="2025-08" db="UniProtKB">
        <authorList>
            <consortium name="Ensembl"/>
        </authorList>
    </citation>
    <scope>IDENTIFICATION</scope>
</reference>
<comment type="similarity">
    <text evidence="2">Belongs to the FAM83 family.</text>
</comment>
<dbReference type="PANTHER" id="PTHR16181:SF29">
    <property type="entry name" value="PROTEIN FAM83A-RELATED"/>
    <property type="match status" value="1"/>
</dbReference>
<organism evidence="6 7">
    <name type="scientific">Gouania willdenowi</name>
    <name type="common">Blunt-snouted clingfish</name>
    <name type="synonym">Lepadogaster willdenowi</name>
    <dbReference type="NCBI Taxonomy" id="441366"/>
    <lineage>
        <taxon>Eukaryota</taxon>
        <taxon>Metazoa</taxon>
        <taxon>Chordata</taxon>
        <taxon>Craniata</taxon>
        <taxon>Vertebrata</taxon>
        <taxon>Euteleostomi</taxon>
        <taxon>Actinopterygii</taxon>
        <taxon>Neopterygii</taxon>
        <taxon>Teleostei</taxon>
        <taxon>Neoteleostei</taxon>
        <taxon>Acanthomorphata</taxon>
        <taxon>Ovalentaria</taxon>
        <taxon>Blenniimorphae</taxon>
        <taxon>Blenniiformes</taxon>
        <taxon>Gobiesocoidei</taxon>
        <taxon>Gobiesocidae</taxon>
        <taxon>Gobiesocinae</taxon>
        <taxon>Gouania</taxon>
    </lineage>
</organism>
<dbReference type="FunFam" id="3.30.870.10:FF:000004">
    <property type="entry name" value="protein FAM83H isoform X2"/>
    <property type="match status" value="1"/>
</dbReference>
<name>A0A8C5HGI3_GOUWI</name>
<evidence type="ECO:0000313" key="7">
    <source>
        <dbReference type="Proteomes" id="UP000694680"/>
    </source>
</evidence>
<evidence type="ECO:0000256" key="4">
    <source>
        <dbReference type="SAM" id="MobiDB-lite"/>
    </source>
</evidence>
<dbReference type="Ensembl" id="ENSGWIT00000048217.1">
    <property type="protein sequence ID" value="ENSGWIP00000044478.1"/>
    <property type="gene ID" value="ENSGWIG00000022131.1"/>
</dbReference>
<protein>
    <recommendedName>
        <fullName evidence="5">Scaffolding anchor of CK1 domain-containing protein</fullName>
    </recommendedName>
</protein>
<feature type="compositionally biased region" description="Basic and acidic residues" evidence="4">
    <location>
        <begin position="732"/>
        <end position="745"/>
    </location>
</feature>
<dbReference type="PANTHER" id="PTHR16181">
    <property type="entry name" value="PROTEIN FAM83A-RELATED"/>
    <property type="match status" value="1"/>
</dbReference>
<evidence type="ECO:0000259" key="5">
    <source>
        <dbReference type="Pfam" id="PF07894"/>
    </source>
</evidence>
<feature type="region of interest" description="Disordered" evidence="4">
    <location>
        <begin position="879"/>
        <end position="901"/>
    </location>
</feature>
<feature type="region of interest" description="Disordered" evidence="4">
    <location>
        <begin position="732"/>
        <end position="852"/>
    </location>
</feature>
<dbReference type="GO" id="GO:0005737">
    <property type="term" value="C:cytoplasm"/>
    <property type="evidence" value="ECO:0007669"/>
    <property type="project" value="UniProtKB-SubCell"/>
</dbReference>
<dbReference type="GO" id="GO:0007165">
    <property type="term" value="P:signal transduction"/>
    <property type="evidence" value="ECO:0007669"/>
    <property type="project" value="TreeGrafter"/>
</dbReference>
<keyword evidence="7" id="KW-1185">Reference proteome</keyword>
<feature type="region of interest" description="Disordered" evidence="4">
    <location>
        <begin position="70"/>
        <end position="100"/>
    </location>
</feature>
<dbReference type="RefSeq" id="XP_028324770.1">
    <property type="nucleotide sequence ID" value="XM_028468969.1"/>
</dbReference>
<dbReference type="InterPro" id="IPR050944">
    <property type="entry name" value="FAM83"/>
</dbReference>
<reference evidence="6" key="3">
    <citation type="submission" date="2025-09" db="UniProtKB">
        <authorList>
            <consortium name="Ensembl"/>
        </authorList>
    </citation>
    <scope>IDENTIFICATION</scope>
</reference>
<dbReference type="Proteomes" id="UP000694680">
    <property type="component" value="Chromosome 15"/>
</dbReference>
<feature type="region of interest" description="Disordered" evidence="4">
    <location>
        <begin position="570"/>
        <end position="598"/>
    </location>
</feature>
<reference evidence="6" key="1">
    <citation type="submission" date="2020-06" db="EMBL/GenBank/DDBJ databases">
        <authorList>
            <consortium name="Wellcome Sanger Institute Data Sharing"/>
        </authorList>
    </citation>
    <scope>NUCLEOTIDE SEQUENCE [LARGE SCALE GENOMIC DNA]</scope>
</reference>
<evidence type="ECO:0000313" key="6">
    <source>
        <dbReference type="Ensembl" id="ENSGWIP00000044478.1"/>
    </source>
</evidence>
<dbReference type="AlphaFoldDB" id="A0A8C5HGI3"/>
<evidence type="ECO:0000256" key="2">
    <source>
        <dbReference type="ARBA" id="ARBA00006937"/>
    </source>
</evidence>
<gene>
    <name evidence="6" type="primary">fam83b</name>
</gene>
<dbReference type="GO" id="GO:0016020">
    <property type="term" value="C:membrane"/>
    <property type="evidence" value="ECO:0007669"/>
    <property type="project" value="TreeGrafter"/>
</dbReference>
<dbReference type="GeneID" id="114476950"/>
<evidence type="ECO:0000256" key="3">
    <source>
        <dbReference type="ARBA" id="ARBA00022490"/>
    </source>
</evidence>
<accession>A0A8C5HGI3</accession>
<dbReference type="Pfam" id="PF07894">
    <property type="entry name" value="SACK1"/>
    <property type="match status" value="1"/>
</dbReference>
<dbReference type="InterPro" id="IPR012461">
    <property type="entry name" value="SACK1"/>
</dbReference>
<dbReference type="Gene3D" id="3.30.870.10">
    <property type="entry name" value="Endonuclease Chain A"/>
    <property type="match status" value="1"/>
</dbReference>
<dbReference type="OrthoDB" id="8443577at2759"/>
<sequence length="921" mass="105894">MDSPEFSGLSSMRGEFKSEDYIKPHYKESYRLAIDRLVEGGSKAYQEFLKEERIGSFLSEEELIFITTNKEELPPQSQTEEINDTSDQSVQSSSGTYWPINSDVETPNLDLGWPEVMHERLQTNIDLLYHPPRPNKPTIKEVIRRNIQEAKQVIAIVMDKFTDVDIFKETVDACIRGVPVYVLLDDFHLKCFLKMAENQDVKLQQLRNMRVRTVKGQNYPCRSGAKFNGAMEQKFLLFDCHTAIYGSYSFTWSFEKINLSMVQVISGHLVKSYDEEFRTLYARSTVPLELCPQDSLFQHNGMQRQISLTNPCVTQKIDRKDQLRHTLDTVYRKTCEQNLSTRDINERFLEEENIPLRPSIENDISNKYHLPQYSSPEAMDFLKRHSYAGEGQDGGILENIRPRGSNWNIHKDSAYGQNSYSKSNYLQVPQLYRGQNMRQSYGGNEKPILPPQSNMPTLENTSKAFMRNLRIEAYLKNRDGPFGESCDYLDQYETQENPNSLMHGRLRSSLVLRQTITEQMEPNRYTNSTLLGVLNPSLRYSSMQWNPASENEVNNKHLAMRRQSFQNFDESRSNTGYGHGRNAYPSTYASLGRPKGTRINNPDILQDNWQKRHSVADPRSNNENAQDPGPTYGAVAMTNGNKSTIGIRAQNECYGSHLNEDQRSLSHYDVKCITGTKHSSSHNWQEPPSRTYSAIALEGNRKVMNDFSNNVDSLPLFQSSSKIVKSLLNIPEKNEDSTRSIEARSLKSAASQDTLTGEDEERTMGWKHHQSSTNFIKSSTERQRQIVNTSTLEDDHVKSSKPRFRMEEHLNPPQISLPKPRAQMEHDKSKRPGEDTSIHSKGPGNESRLYNKHEPFTLSFDKKNKRFGHSFRNTHSLEKTKGFPKSETTTEQNLTRGARGHHENKLEKFIQRMGNLINKNK</sequence>
<feature type="compositionally biased region" description="Basic and acidic residues" evidence="4">
    <location>
        <begin position="793"/>
        <end position="810"/>
    </location>
</feature>
<dbReference type="GO" id="GO:0019901">
    <property type="term" value="F:protein kinase binding"/>
    <property type="evidence" value="ECO:0007669"/>
    <property type="project" value="TreeGrafter"/>
</dbReference>
<dbReference type="CTD" id="222584"/>
<evidence type="ECO:0000256" key="1">
    <source>
        <dbReference type="ARBA" id="ARBA00004496"/>
    </source>
</evidence>
<feature type="domain" description="Scaffolding anchor of CK1" evidence="5">
    <location>
        <begin position="17"/>
        <end position="285"/>
    </location>
</feature>
<feature type="compositionally biased region" description="Basic and acidic residues" evidence="4">
    <location>
        <begin position="822"/>
        <end position="838"/>
    </location>
</feature>
<feature type="compositionally biased region" description="Polar residues" evidence="4">
    <location>
        <begin position="75"/>
        <end position="96"/>
    </location>
</feature>
<proteinExistence type="inferred from homology"/>
<dbReference type="SUPFAM" id="SSF56024">
    <property type="entry name" value="Phospholipase D/nuclease"/>
    <property type="match status" value="1"/>
</dbReference>